<feature type="chain" id="PRO_5034765930" evidence="3">
    <location>
        <begin position="20"/>
        <end position="246"/>
    </location>
</feature>
<name>A0A8H7DN44_9AGAR</name>
<dbReference type="Proteomes" id="UP000623467">
    <property type="component" value="Unassembled WGS sequence"/>
</dbReference>
<protein>
    <submittedName>
        <fullName evidence="4">Uncharacterized protein</fullName>
    </submittedName>
</protein>
<keyword evidence="2" id="KW-0812">Transmembrane</keyword>
<accession>A0A8H7DN44</accession>
<organism evidence="4 5">
    <name type="scientific">Mycena sanguinolenta</name>
    <dbReference type="NCBI Taxonomy" id="230812"/>
    <lineage>
        <taxon>Eukaryota</taxon>
        <taxon>Fungi</taxon>
        <taxon>Dikarya</taxon>
        <taxon>Basidiomycota</taxon>
        <taxon>Agaricomycotina</taxon>
        <taxon>Agaricomycetes</taxon>
        <taxon>Agaricomycetidae</taxon>
        <taxon>Agaricales</taxon>
        <taxon>Marasmiineae</taxon>
        <taxon>Mycenaceae</taxon>
        <taxon>Mycena</taxon>
    </lineage>
</organism>
<proteinExistence type="predicted"/>
<dbReference type="AlphaFoldDB" id="A0A8H7DN44"/>
<comment type="caution">
    <text evidence="4">The sequence shown here is derived from an EMBL/GenBank/DDBJ whole genome shotgun (WGS) entry which is preliminary data.</text>
</comment>
<keyword evidence="5" id="KW-1185">Reference proteome</keyword>
<feature type="compositionally biased region" description="Low complexity" evidence="1">
    <location>
        <begin position="233"/>
        <end position="246"/>
    </location>
</feature>
<dbReference type="EMBL" id="JACAZH010000001">
    <property type="protein sequence ID" value="KAF7378463.1"/>
    <property type="molecule type" value="Genomic_DNA"/>
</dbReference>
<reference evidence="4" key="1">
    <citation type="submission" date="2020-05" db="EMBL/GenBank/DDBJ databases">
        <title>Mycena genomes resolve the evolution of fungal bioluminescence.</title>
        <authorList>
            <person name="Tsai I.J."/>
        </authorList>
    </citation>
    <scope>NUCLEOTIDE SEQUENCE</scope>
    <source>
        <strain evidence="4">160909Yilan</strain>
    </source>
</reference>
<evidence type="ECO:0000256" key="2">
    <source>
        <dbReference type="SAM" id="Phobius"/>
    </source>
</evidence>
<evidence type="ECO:0000256" key="3">
    <source>
        <dbReference type="SAM" id="SignalP"/>
    </source>
</evidence>
<keyword evidence="2" id="KW-0472">Membrane</keyword>
<keyword evidence="3" id="KW-0732">Signal</keyword>
<feature type="signal peptide" evidence="3">
    <location>
        <begin position="1"/>
        <end position="19"/>
    </location>
</feature>
<sequence length="246" mass="25734">MLSLRRLFLLASLLSGVHCAMDDTRRSAALLAPISVPKEQRAQPREKLIRGLLRSRQDVTCDNPGYGVCPDLSGCCPDGWECCFDWDGCCSPGSSCGTTSCLVKKKTPVGAIAGGSVGGVVVLALGVFAFFRRRRNRTQPLPARDAGVLVAPTSAVEKHGAESLYSSSPGQAVVSALPTSAVLMPPKPAGGYSHHEVHAAPSYPTTISPMVPPNLQESYSGPQRVYVAPPAPTTISSTGGTISTKS</sequence>
<keyword evidence="2" id="KW-1133">Transmembrane helix</keyword>
<dbReference type="OrthoDB" id="3035745at2759"/>
<evidence type="ECO:0000313" key="5">
    <source>
        <dbReference type="Proteomes" id="UP000623467"/>
    </source>
</evidence>
<evidence type="ECO:0000313" key="4">
    <source>
        <dbReference type="EMBL" id="KAF7378463.1"/>
    </source>
</evidence>
<gene>
    <name evidence="4" type="ORF">MSAN_00273400</name>
</gene>
<feature type="transmembrane region" description="Helical" evidence="2">
    <location>
        <begin position="109"/>
        <end position="131"/>
    </location>
</feature>
<feature type="region of interest" description="Disordered" evidence="1">
    <location>
        <begin position="203"/>
        <end position="246"/>
    </location>
</feature>
<evidence type="ECO:0000256" key="1">
    <source>
        <dbReference type="SAM" id="MobiDB-lite"/>
    </source>
</evidence>